<name>A0A0F5YJ61_9CYAN</name>
<dbReference type="RefSeq" id="WP_046277643.1">
    <property type="nucleotide sequence ID" value="NZ_LATL02000235.1"/>
</dbReference>
<keyword evidence="1" id="KW-1133">Transmembrane helix</keyword>
<evidence type="ECO:0000313" key="4">
    <source>
        <dbReference type="Proteomes" id="UP000033607"/>
    </source>
</evidence>
<protein>
    <submittedName>
        <fullName evidence="3">Alpha/beta hydrolase</fullName>
    </submittedName>
</protein>
<dbReference type="InterPro" id="IPR029058">
    <property type="entry name" value="AB_hydrolase_fold"/>
</dbReference>
<keyword evidence="1" id="KW-0812">Transmembrane</keyword>
<dbReference type="AlphaFoldDB" id="A0A0F5YJ61"/>
<dbReference type="PANTHER" id="PTHR12277:SF81">
    <property type="entry name" value="PROTEIN ABHD13"/>
    <property type="match status" value="1"/>
</dbReference>
<dbReference type="SUPFAM" id="SSF53474">
    <property type="entry name" value="alpha/beta-Hydrolases"/>
    <property type="match status" value="1"/>
</dbReference>
<dbReference type="PATRIC" id="fig|1637645.4.peg.4651"/>
<dbReference type="Pfam" id="PF12146">
    <property type="entry name" value="Hydrolase_4"/>
    <property type="match status" value="1"/>
</dbReference>
<sequence length="277" mass="31102">MNKVTLKRLIIGEFSVSRLLKSTLIIYALVAIWAVFGTDRLIFLPPSASYTQSDDFIQLRATNGDQITALYLPNAQAQYTILYSHGNAEDLGLTRRRLQQLQKMGFSVLAYDYPGYGMSTGKPTVKGTYHAINAAYDYLTQTLNRPPHNIIVYGRSVGGGPSVDLASRQPVGGLILESSFVSIFRVVTRIPLFPFDKFPNLAKIQQVRSPVLILHGNHDQVIPFWHGQQLYAKANQAKIAFWVEGADHNDLLEVAGQRYQETLQKFTEIVAKYHRSN</sequence>
<organism evidence="3 4">
    <name type="scientific">Limnoraphis robusta CS-951</name>
    <dbReference type="NCBI Taxonomy" id="1637645"/>
    <lineage>
        <taxon>Bacteria</taxon>
        <taxon>Bacillati</taxon>
        <taxon>Cyanobacteriota</taxon>
        <taxon>Cyanophyceae</taxon>
        <taxon>Oscillatoriophycideae</taxon>
        <taxon>Oscillatoriales</taxon>
        <taxon>Sirenicapillariaceae</taxon>
        <taxon>Limnoraphis</taxon>
    </lineage>
</organism>
<accession>A0A0F5YJ61</accession>
<evidence type="ECO:0000259" key="2">
    <source>
        <dbReference type="Pfam" id="PF12146"/>
    </source>
</evidence>
<feature type="domain" description="Serine aminopeptidase S33" evidence="2">
    <location>
        <begin position="77"/>
        <end position="183"/>
    </location>
</feature>
<reference evidence="3 4" key="1">
    <citation type="submission" date="2015-06" db="EMBL/GenBank/DDBJ databases">
        <title>Draft genome assembly of filamentous brackish cyanobacterium Limnoraphis robusta strain CS-951.</title>
        <authorList>
            <person name="Willis A."/>
            <person name="Parks M."/>
            <person name="Burford M.A."/>
        </authorList>
    </citation>
    <scope>NUCLEOTIDE SEQUENCE [LARGE SCALE GENOMIC DNA]</scope>
    <source>
        <strain evidence="3 4">CS-951</strain>
    </source>
</reference>
<dbReference type="Gene3D" id="3.40.50.1820">
    <property type="entry name" value="alpha/beta hydrolase"/>
    <property type="match status" value="1"/>
</dbReference>
<dbReference type="EMBL" id="LATL02000235">
    <property type="protein sequence ID" value="KKD38969.1"/>
    <property type="molecule type" value="Genomic_DNA"/>
</dbReference>
<proteinExistence type="predicted"/>
<evidence type="ECO:0000256" key="1">
    <source>
        <dbReference type="SAM" id="Phobius"/>
    </source>
</evidence>
<dbReference type="OrthoDB" id="9776685at2"/>
<dbReference type="InterPro" id="IPR022742">
    <property type="entry name" value="Hydrolase_4"/>
</dbReference>
<dbReference type="PANTHER" id="PTHR12277">
    <property type="entry name" value="ALPHA/BETA HYDROLASE DOMAIN-CONTAINING PROTEIN"/>
    <property type="match status" value="1"/>
</dbReference>
<evidence type="ECO:0000313" key="3">
    <source>
        <dbReference type="EMBL" id="KKD38969.1"/>
    </source>
</evidence>
<keyword evidence="3" id="KW-0378">Hydrolase</keyword>
<feature type="transmembrane region" description="Helical" evidence="1">
    <location>
        <begin position="24"/>
        <end position="43"/>
    </location>
</feature>
<gene>
    <name evidence="3" type="ORF">WN50_06070</name>
</gene>
<dbReference type="Proteomes" id="UP000033607">
    <property type="component" value="Unassembled WGS sequence"/>
</dbReference>
<keyword evidence="1" id="KW-0472">Membrane</keyword>
<comment type="caution">
    <text evidence="3">The sequence shown here is derived from an EMBL/GenBank/DDBJ whole genome shotgun (WGS) entry which is preliminary data.</text>
</comment>
<dbReference type="GO" id="GO:0016787">
    <property type="term" value="F:hydrolase activity"/>
    <property type="evidence" value="ECO:0007669"/>
    <property type="project" value="UniProtKB-KW"/>
</dbReference>